<dbReference type="PANTHER" id="PTHR30537">
    <property type="entry name" value="HTH-TYPE TRANSCRIPTIONAL REGULATOR"/>
    <property type="match status" value="1"/>
</dbReference>
<dbReference type="CDD" id="cd08479">
    <property type="entry name" value="PBP2_CrgA_like_9"/>
    <property type="match status" value="1"/>
</dbReference>
<evidence type="ECO:0000256" key="3">
    <source>
        <dbReference type="ARBA" id="ARBA00023125"/>
    </source>
</evidence>
<dbReference type="InterPro" id="IPR058163">
    <property type="entry name" value="LysR-type_TF_proteobact-type"/>
</dbReference>
<evidence type="ECO:0000313" key="7">
    <source>
        <dbReference type="Proteomes" id="UP000242869"/>
    </source>
</evidence>
<dbReference type="InterPro" id="IPR005119">
    <property type="entry name" value="LysR_subst-bd"/>
</dbReference>
<evidence type="ECO:0000256" key="4">
    <source>
        <dbReference type="ARBA" id="ARBA00023163"/>
    </source>
</evidence>
<dbReference type="PANTHER" id="PTHR30537:SF5">
    <property type="entry name" value="HTH-TYPE TRANSCRIPTIONAL ACTIVATOR TTDR-RELATED"/>
    <property type="match status" value="1"/>
</dbReference>
<proteinExistence type="inferred from homology"/>
<dbReference type="GO" id="GO:0003677">
    <property type="term" value="F:DNA binding"/>
    <property type="evidence" value="ECO:0007669"/>
    <property type="project" value="UniProtKB-KW"/>
</dbReference>
<keyword evidence="4" id="KW-0804">Transcription</keyword>
<evidence type="ECO:0000256" key="1">
    <source>
        <dbReference type="ARBA" id="ARBA00009437"/>
    </source>
</evidence>
<comment type="similarity">
    <text evidence="1">Belongs to the LysR transcriptional regulatory family.</text>
</comment>
<evidence type="ECO:0000256" key="2">
    <source>
        <dbReference type="ARBA" id="ARBA00023015"/>
    </source>
</evidence>
<dbReference type="AlphaFoldDB" id="A0A1I4YII9"/>
<keyword evidence="7" id="KW-1185">Reference proteome</keyword>
<dbReference type="Proteomes" id="UP000242869">
    <property type="component" value="Unassembled WGS sequence"/>
</dbReference>
<sequence>MNLIGRCPAAEPLPRGCCASTPVSVLDDATFTPILSKFRQKHPEVEIQLELTDKPLNLADSAFDVGIRFGTPPDSRLIARKIASNRRLLCASPLYLKTVEAPQAPRDLLKHRCIILRENDTAYGNWHLSKGSKQETVKVHGAMSSNDGEATLQWGLDGQGILMRSEWDAGPYLDSGRLVQILPEWHLPPGDIYAVYPERMNISAKVTSFVEFLDNHFKGLPPWRSKPGGA</sequence>
<accession>A0A1I4YII9</accession>
<reference evidence="7" key="1">
    <citation type="submission" date="2016-10" db="EMBL/GenBank/DDBJ databases">
        <authorList>
            <person name="Varghese N."/>
            <person name="Submissions S."/>
        </authorList>
    </citation>
    <scope>NUCLEOTIDE SEQUENCE [LARGE SCALE GENOMIC DNA]</scope>
    <source>
        <strain evidence="7">DSM 6150</strain>
    </source>
</reference>
<dbReference type="Pfam" id="PF03466">
    <property type="entry name" value="LysR_substrate"/>
    <property type="match status" value="1"/>
</dbReference>
<dbReference type="EMBL" id="FOVE01000008">
    <property type="protein sequence ID" value="SFN37633.1"/>
    <property type="molecule type" value="Genomic_DNA"/>
</dbReference>
<keyword evidence="2" id="KW-0805">Transcription regulation</keyword>
<dbReference type="Gene3D" id="3.40.190.290">
    <property type="match status" value="1"/>
</dbReference>
<evidence type="ECO:0000313" key="6">
    <source>
        <dbReference type="EMBL" id="SFN37633.1"/>
    </source>
</evidence>
<dbReference type="RefSeq" id="WP_245747804.1">
    <property type="nucleotide sequence ID" value="NZ_FOVE01000008.1"/>
</dbReference>
<organism evidence="6 7">
    <name type="scientific">Formivibrio citricus</name>
    <dbReference type="NCBI Taxonomy" id="83765"/>
    <lineage>
        <taxon>Bacteria</taxon>
        <taxon>Pseudomonadati</taxon>
        <taxon>Pseudomonadota</taxon>
        <taxon>Betaproteobacteria</taxon>
        <taxon>Neisseriales</taxon>
        <taxon>Chitinibacteraceae</taxon>
        <taxon>Formivibrio</taxon>
    </lineage>
</organism>
<name>A0A1I4YII9_9NEIS</name>
<dbReference type="FunFam" id="3.40.190.290:FF:000001">
    <property type="entry name" value="Transcriptional regulator, LysR family"/>
    <property type="match status" value="1"/>
</dbReference>
<protein>
    <submittedName>
        <fullName evidence="6">DNA-binding transcriptional regulator, LysR family</fullName>
    </submittedName>
</protein>
<dbReference type="GO" id="GO:0006355">
    <property type="term" value="P:regulation of DNA-templated transcription"/>
    <property type="evidence" value="ECO:0007669"/>
    <property type="project" value="UniProtKB-ARBA"/>
</dbReference>
<evidence type="ECO:0000259" key="5">
    <source>
        <dbReference type="Pfam" id="PF03466"/>
    </source>
</evidence>
<keyword evidence="3 6" id="KW-0238">DNA-binding</keyword>
<feature type="domain" description="LysR substrate-binding" evidence="5">
    <location>
        <begin position="30"/>
        <end position="217"/>
    </location>
</feature>
<gene>
    <name evidence="6" type="ORF">SAMN05660284_01327</name>
</gene>
<dbReference type="SUPFAM" id="SSF53850">
    <property type="entry name" value="Periplasmic binding protein-like II"/>
    <property type="match status" value="1"/>
</dbReference>